<dbReference type="Pfam" id="PF04307">
    <property type="entry name" value="YdjM"/>
    <property type="match status" value="1"/>
</dbReference>
<keyword evidence="1" id="KW-0812">Transmembrane</keyword>
<organism evidence="2 3">
    <name type="scientific">Paenibacillus polymyxa (strain SC2)</name>
    <name type="common">Bacillus polymyxa</name>
    <dbReference type="NCBI Taxonomy" id="886882"/>
    <lineage>
        <taxon>Bacteria</taxon>
        <taxon>Bacillati</taxon>
        <taxon>Bacillota</taxon>
        <taxon>Bacilli</taxon>
        <taxon>Bacillales</taxon>
        <taxon>Paenibacillaceae</taxon>
        <taxon>Paenibacillus</taxon>
    </lineage>
</organism>
<evidence type="ECO:0000313" key="3">
    <source>
        <dbReference type="Proteomes" id="UP000006868"/>
    </source>
</evidence>
<dbReference type="eggNOG" id="COG1988">
    <property type="taxonomic scope" value="Bacteria"/>
</dbReference>
<accession>E3EKR2</accession>
<keyword evidence="1" id="KW-0472">Membrane</keyword>
<sequence length="185" mass="20085">MKYPAHVVGGLTFGIAAHQYILQHLPIMKSGEFSTLMFPALFISGSLFGSLLPDIDHRGSYLGRRLPLLSRLANATMGHRGATHAPFVTVTLTTICALGIHYLLLGTIQWFALTLLAGITTGSLSHIFLDALTKSGIPLLYPLSNRHFRLASMKTGGIGEIIITFLMMFLIVCMCAGNIAQLFKP</sequence>
<evidence type="ECO:0008006" key="4">
    <source>
        <dbReference type="Google" id="ProtNLM"/>
    </source>
</evidence>
<feature type="transmembrane region" description="Helical" evidence="1">
    <location>
        <begin position="161"/>
        <end position="183"/>
    </location>
</feature>
<dbReference type="AlphaFoldDB" id="E3EKR2"/>
<dbReference type="HOGENOM" id="CLU_097802_3_1_9"/>
<geneLocation type="plasmid" evidence="2 3">
    <name>pSC2</name>
</geneLocation>
<gene>
    <name evidence="2" type="ORF">PPSC2_27530</name>
</gene>
<feature type="transmembrane region" description="Helical" evidence="1">
    <location>
        <begin position="110"/>
        <end position="129"/>
    </location>
</feature>
<protein>
    <recommendedName>
        <fullName evidence="4">Metal-dependent hydrolase</fullName>
    </recommendedName>
</protein>
<dbReference type="PATRIC" id="fig|886882.15.peg.5827"/>
<dbReference type="OrthoDB" id="5459053at2"/>
<keyword evidence="2" id="KW-0614">Plasmid</keyword>
<dbReference type="InterPro" id="IPR007404">
    <property type="entry name" value="YdjM-like"/>
</dbReference>
<name>E3EKR2_PAEPS</name>
<dbReference type="Proteomes" id="UP000006868">
    <property type="component" value="Plasmid pSC2"/>
</dbReference>
<dbReference type="PANTHER" id="PTHR35531:SF1">
    <property type="entry name" value="INNER MEMBRANE PROTEIN YBCI-RELATED"/>
    <property type="match status" value="1"/>
</dbReference>
<evidence type="ECO:0000313" key="2">
    <source>
        <dbReference type="EMBL" id="ADO59513.1"/>
    </source>
</evidence>
<proteinExistence type="predicted"/>
<dbReference type="PANTHER" id="PTHR35531">
    <property type="entry name" value="INNER MEMBRANE PROTEIN YBCI-RELATED"/>
    <property type="match status" value="1"/>
</dbReference>
<dbReference type="KEGG" id="ppm:PPSC2_27530"/>
<evidence type="ECO:0000256" key="1">
    <source>
        <dbReference type="SAM" id="Phobius"/>
    </source>
</evidence>
<reference evidence="2 3" key="1">
    <citation type="journal article" date="2011" name="J. Bacteriol.">
        <title>Complete genome sequence of Paenibacillus polymyxa SC2, a strain of plant growth-promoting Rhizobacterium with broad-spectrum antimicrobial activity.</title>
        <authorList>
            <person name="Ma M."/>
            <person name="Wang C."/>
            <person name="Ding Y."/>
            <person name="Li L."/>
            <person name="Shen D."/>
            <person name="Jiang X."/>
            <person name="Guan D."/>
            <person name="Cao F."/>
            <person name="Chen H."/>
            <person name="Feng R."/>
            <person name="Wang X."/>
            <person name="Ge Y."/>
            <person name="Yao L."/>
            <person name="Bing X."/>
            <person name="Yang X."/>
            <person name="Li J."/>
            <person name="Du B."/>
        </authorList>
    </citation>
    <scope>NUCLEOTIDE SEQUENCE [LARGE SCALE GENOMIC DNA]</scope>
    <source>
        <strain evidence="2 3">SC2</strain>
        <plasmid evidence="3">pSC2</plasmid>
    </source>
</reference>
<feature type="transmembrane region" description="Helical" evidence="1">
    <location>
        <begin position="85"/>
        <end position="104"/>
    </location>
</feature>
<dbReference type="EMBL" id="CP002214">
    <property type="protein sequence ID" value="ADO59513.1"/>
    <property type="molecule type" value="Genomic_DNA"/>
</dbReference>
<dbReference type="RefSeq" id="WP_013385927.1">
    <property type="nucleotide sequence ID" value="NC_014628.2"/>
</dbReference>
<keyword evidence="1" id="KW-1133">Transmembrane helix</keyword>